<feature type="transmembrane region" description="Helical" evidence="5">
    <location>
        <begin position="434"/>
        <end position="457"/>
    </location>
</feature>
<keyword evidence="2 5" id="KW-0812">Transmembrane</keyword>
<reference evidence="7" key="1">
    <citation type="journal article" date="2021" name="Nat. Commun.">
        <title>Genetic determinants of endophytism in the Arabidopsis root mycobiome.</title>
        <authorList>
            <person name="Mesny F."/>
            <person name="Miyauchi S."/>
            <person name="Thiergart T."/>
            <person name="Pickel B."/>
            <person name="Atanasova L."/>
            <person name="Karlsson M."/>
            <person name="Huettel B."/>
            <person name="Barry K.W."/>
            <person name="Haridas S."/>
            <person name="Chen C."/>
            <person name="Bauer D."/>
            <person name="Andreopoulos W."/>
            <person name="Pangilinan J."/>
            <person name="LaButti K."/>
            <person name="Riley R."/>
            <person name="Lipzen A."/>
            <person name="Clum A."/>
            <person name="Drula E."/>
            <person name="Henrissat B."/>
            <person name="Kohler A."/>
            <person name="Grigoriev I.V."/>
            <person name="Martin F.M."/>
            <person name="Hacquard S."/>
        </authorList>
    </citation>
    <scope>NUCLEOTIDE SEQUENCE</scope>
    <source>
        <strain evidence="7">MPI-SDFR-AT-0120</strain>
    </source>
</reference>
<evidence type="ECO:0000256" key="4">
    <source>
        <dbReference type="ARBA" id="ARBA00023136"/>
    </source>
</evidence>
<gene>
    <name evidence="7" type="ORF">FB567DRAFT_298085</name>
</gene>
<evidence type="ECO:0000259" key="6">
    <source>
        <dbReference type="PROSITE" id="PS50850"/>
    </source>
</evidence>
<evidence type="ECO:0000313" key="8">
    <source>
        <dbReference type="Proteomes" id="UP000813461"/>
    </source>
</evidence>
<feature type="transmembrane region" description="Helical" evidence="5">
    <location>
        <begin position="164"/>
        <end position="186"/>
    </location>
</feature>
<dbReference type="Pfam" id="PF07690">
    <property type="entry name" value="MFS_1"/>
    <property type="match status" value="1"/>
</dbReference>
<feature type="transmembrane region" description="Helical" evidence="5">
    <location>
        <begin position="502"/>
        <end position="521"/>
    </location>
</feature>
<feature type="transmembrane region" description="Helical" evidence="5">
    <location>
        <begin position="469"/>
        <end position="490"/>
    </location>
</feature>
<dbReference type="InterPro" id="IPR011701">
    <property type="entry name" value="MFS"/>
</dbReference>
<organism evidence="7 8">
    <name type="scientific">Paraphoma chrysanthemicola</name>
    <dbReference type="NCBI Taxonomy" id="798071"/>
    <lineage>
        <taxon>Eukaryota</taxon>
        <taxon>Fungi</taxon>
        <taxon>Dikarya</taxon>
        <taxon>Ascomycota</taxon>
        <taxon>Pezizomycotina</taxon>
        <taxon>Dothideomycetes</taxon>
        <taxon>Pleosporomycetidae</taxon>
        <taxon>Pleosporales</taxon>
        <taxon>Pleosporineae</taxon>
        <taxon>Phaeosphaeriaceae</taxon>
        <taxon>Paraphoma</taxon>
    </lineage>
</organism>
<feature type="transmembrane region" description="Helical" evidence="5">
    <location>
        <begin position="368"/>
        <end position="388"/>
    </location>
</feature>
<keyword evidence="8" id="KW-1185">Reference proteome</keyword>
<dbReference type="SUPFAM" id="SSF103473">
    <property type="entry name" value="MFS general substrate transporter"/>
    <property type="match status" value="1"/>
</dbReference>
<name>A0A8K0W0S4_9PLEO</name>
<sequence length="546" mass="60320">MWSIVQKRQIRKEVECKWRNRAVPLLERHDTVTPGEIETGQHCQDAAHTASNPDLIEKSEDETANHGSKKDSTILVECESSADSIHPQNWPLARRATTMLILSLLVFTQAWAGSSEALAHNKAKAQYEVCTVAVNLTTAMYLFGIGSGCLLVGPLSESAGRLPVYLAFSVAYLFFVLGSALSNTFISQIVCRYFVGLASSATLGINGASVGDMFRPVERAAWYPIIAWVNVAPPVIAPIVGGWVANQPNLDWRLTEWITLIISGFAFLIALLFLPETYLPVLLDWKAKSLRQVSGNDRYVSEHAKTSSFGERLERNIPLSIRFTTTEPAILALGGFLVLLYILLFSFLSGFDYIFRRTYSLTSLQEGACFASIAIGATTFTLTAPGLYAWSKKRTSYDPNTPVVPEFRLWPAIFTAPLLPVSLFWLGWTNYANISIYSGLAACFCFGIVLNAMYVASYEYIIDSYGDHAAIALASITMMRYVIAGGMVMAARPMYEGIGVHWTMTLLGCIAAILVPGPYLLMRYGKKLRERSQYAISNVHENANNN</sequence>
<keyword evidence="3 5" id="KW-1133">Transmembrane helix</keyword>
<feature type="transmembrane region" description="Helical" evidence="5">
    <location>
        <begin position="192"/>
        <end position="210"/>
    </location>
</feature>
<feature type="transmembrane region" description="Helical" evidence="5">
    <location>
        <begin position="257"/>
        <end position="283"/>
    </location>
</feature>
<dbReference type="PANTHER" id="PTHR23502">
    <property type="entry name" value="MAJOR FACILITATOR SUPERFAMILY"/>
    <property type="match status" value="1"/>
</dbReference>
<dbReference type="Proteomes" id="UP000813461">
    <property type="component" value="Unassembled WGS sequence"/>
</dbReference>
<comment type="caution">
    <text evidence="7">The sequence shown here is derived from an EMBL/GenBank/DDBJ whole genome shotgun (WGS) entry which is preliminary data.</text>
</comment>
<evidence type="ECO:0000256" key="2">
    <source>
        <dbReference type="ARBA" id="ARBA00022692"/>
    </source>
</evidence>
<proteinExistence type="predicted"/>
<keyword evidence="4 5" id="KW-0472">Membrane</keyword>
<feature type="transmembrane region" description="Helical" evidence="5">
    <location>
        <begin position="222"/>
        <end position="245"/>
    </location>
</feature>
<comment type="subcellular location">
    <subcellularLocation>
        <location evidence="1">Membrane</location>
        <topology evidence="1">Multi-pass membrane protein</topology>
    </subcellularLocation>
</comment>
<dbReference type="Gene3D" id="1.20.1250.20">
    <property type="entry name" value="MFS general substrate transporter like domains"/>
    <property type="match status" value="1"/>
</dbReference>
<dbReference type="PROSITE" id="PS50850">
    <property type="entry name" value="MFS"/>
    <property type="match status" value="1"/>
</dbReference>
<feature type="transmembrane region" description="Helical" evidence="5">
    <location>
        <begin position="409"/>
        <end position="428"/>
    </location>
</feature>
<evidence type="ECO:0000256" key="3">
    <source>
        <dbReference type="ARBA" id="ARBA00022989"/>
    </source>
</evidence>
<feature type="domain" description="Major facilitator superfamily (MFS) profile" evidence="6">
    <location>
        <begin position="98"/>
        <end position="546"/>
    </location>
</feature>
<feature type="transmembrane region" description="Helical" evidence="5">
    <location>
        <begin position="329"/>
        <end position="348"/>
    </location>
</feature>
<dbReference type="InterPro" id="IPR020846">
    <property type="entry name" value="MFS_dom"/>
</dbReference>
<dbReference type="GO" id="GO:0005886">
    <property type="term" value="C:plasma membrane"/>
    <property type="evidence" value="ECO:0007669"/>
    <property type="project" value="TreeGrafter"/>
</dbReference>
<dbReference type="OrthoDB" id="3936150at2759"/>
<evidence type="ECO:0000313" key="7">
    <source>
        <dbReference type="EMBL" id="KAH7090686.1"/>
    </source>
</evidence>
<evidence type="ECO:0000256" key="5">
    <source>
        <dbReference type="SAM" id="Phobius"/>
    </source>
</evidence>
<dbReference type="EMBL" id="JAGMVJ010000005">
    <property type="protein sequence ID" value="KAH7090686.1"/>
    <property type="molecule type" value="Genomic_DNA"/>
</dbReference>
<protein>
    <submittedName>
        <fullName evidence="7">Major facilitator superfamily domain-containing protein</fullName>
    </submittedName>
</protein>
<dbReference type="AlphaFoldDB" id="A0A8K0W0S4"/>
<dbReference type="InterPro" id="IPR036259">
    <property type="entry name" value="MFS_trans_sf"/>
</dbReference>
<dbReference type="PANTHER" id="PTHR23502:SF188">
    <property type="entry name" value="MAJOR FACILITATOR SUPERFAMILY (MFS) PROFILE DOMAIN-CONTAINING PROTEIN"/>
    <property type="match status" value="1"/>
</dbReference>
<accession>A0A8K0W0S4</accession>
<dbReference type="GO" id="GO:0022857">
    <property type="term" value="F:transmembrane transporter activity"/>
    <property type="evidence" value="ECO:0007669"/>
    <property type="project" value="InterPro"/>
</dbReference>
<evidence type="ECO:0000256" key="1">
    <source>
        <dbReference type="ARBA" id="ARBA00004141"/>
    </source>
</evidence>
<feature type="transmembrane region" description="Helical" evidence="5">
    <location>
        <begin position="132"/>
        <end position="152"/>
    </location>
</feature>